<name>A0A2T5G3H3_HYDSH</name>
<dbReference type="EMBL" id="PEBV01000088">
    <property type="protein sequence ID" value="PTQ50740.1"/>
    <property type="molecule type" value="Genomic_DNA"/>
</dbReference>
<organism evidence="1 2">
    <name type="scientific">Hydrogenibacillus schlegelii</name>
    <name type="common">Bacillus schlegelii</name>
    <dbReference type="NCBI Taxonomy" id="1484"/>
    <lineage>
        <taxon>Bacteria</taxon>
        <taxon>Bacillati</taxon>
        <taxon>Bacillota</taxon>
        <taxon>Bacilli</taxon>
        <taxon>Bacillales</taxon>
        <taxon>Bacillales Family X. Incertae Sedis</taxon>
        <taxon>Hydrogenibacillus</taxon>
    </lineage>
</organism>
<sequence length="60" mass="6973">MRAPESHVPGGAFLSHAWVGHLLLEEGQRRSYRLRGQKENLIVEFFFSRFKKKESIKSVS</sequence>
<proteinExistence type="predicted"/>
<reference evidence="1 2" key="1">
    <citation type="submission" date="2017-08" db="EMBL/GenBank/DDBJ databases">
        <title>Burning lignite coal seam in the remote Altai Mountains harbors a hydrogen-driven thermophilic microbial community.</title>
        <authorList>
            <person name="Kadnikov V.V."/>
            <person name="Mardanov A.V."/>
            <person name="Ivasenko D."/>
            <person name="Beletsky A.V."/>
            <person name="Karnachuk O.V."/>
            <person name="Ravin N.V."/>
        </authorList>
    </citation>
    <scope>NUCLEOTIDE SEQUENCE [LARGE SCALE GENOMIC DNA]</scope>
    <source>
        <strain evidence="1">AL33</strain>
    </source>
</reference>
<protein>
    <submittedName>
        <fullName evidence="1">Uncharacterized protein</fullName>
    </submittedName>
</protein>
<dbReference type="Proteomes" id="UP000244180">
    <property type="component" value="Unassembled WGS sequence"/>
</dbReference>
<gene>
    <name evidence="1" type="ORF">HSCHL_0431</name>
</gene>
<evidence type="ECO:0000313" key="2">
    <source>
        <dbReference type="Proteomes" id="UP000244180"/>
    </source>
</evidence>
<comment type="caution">
    <text evidence="1">The sequence shown here is derived from an EMBL/GenBank/DDBJ whole genome shotgun (WGS) entry which is preliminary data.</text>
</comment>
<accession>A0A2T5G3H3</accession>
<dbReference type="AlphaFoldDB" id="A0A2T5G3H3"/>
<evidence type="ECO:0000313" key="1">
    <source>
        <dbReference type="EMBL" id="PTQ50740.1"/>
    </source>
</evidence>